<evidence type="ECO:0000313" key="3">
    <source>
        <dbReference type="Proteomes" id="UP000001514"/>
    </source>
</evidence>
<name>D8SEF5_SELML</name>
<reference evidence="2 3" key="1">
    <citation type="journal article" date="2011" name="Science">
        <title>The Selaginella genome identifies genetic changes associated with the evolution of vascular plants.</title>
        <authorList>
            <person name="Banks J.A."/>
            <person name="Nishiyama T."/>
            <person name="Hasebe M."/>
            <person name="Bowman J.L."/>
            <person name="Gribskov M."/>
            <person name="dePamphilis C."/>
            <person name="Albert V.A."/>
            <person name="Aono N."/>
            <person name="Aoyama T."/>
            <person name="Ambrose B.A."/>
            <person name="Ashton N.W."/>
            <person name="Axtell M.J."/>
            <person name="Barker E."/>
            <person name="Barker M.S."/>
            <person name="Bennetzen J.L."/>
            <person name="Bonawitz N.D."/>
            <person name="Chapple C."/>
            <person name="Cheng C."/>
            <person name="Correa L.G."/>
            <person name="Dacre M."/>
            <person name="DeBarry J."/>
            <person name="Dreyer I."/>
            <person name="Elias M."/>
            <person name="Engstrom E.M."/>
            <person name="Estelle M."/>
            <person name="Feng L."/>
            <person name="Finet C."/>
            <person name="Floyd S.K."/>
            <person name="Frommer W.B."/>
            <person name="Fujita T."/>
            <person name="Gramzow L."/>
            <person name="Gutensohn M."/>
            <person name="Harholt J."/>
            <person name="Hattori M."/>
            <person name="Heyl A."/>
            <person name="Hirai T."/>
            <person name="Hiwatashi Y."/>
            <person name="Ishikawa M."/>
            <person name="Iwata M."/>
            <person name="Karol K.G."/>
            <person name="Koehler B."/>
            <person name="Kolukisaoglu U."/>
            <person name="Kubo M."/>
            <person name="Kurata T."/>
            <person name="Lalonde S."/>
            <person name="Li K."/>
            <person name="Li Y."/>
            <person name="Litt A."/>
            <person name="Lyons E."/>
            <person name="Manning G."/>
            <person name="Maruyama T."/>
            <person name="Michael T.P."/>
            <person name="Mikami K."/>
            <person name="Miyazaki S."/>
            <person name="Morinaga S."/>
            <person name="Murata T."/>
            <person name="Mueller-Roeber B."/>
            <person name="Nelson D.R."/>
            <person name="Obara M."/>
            <person name="Oguri Y."/>
            <person name="Olmstead R.G."/>
            <person name="Onodera N."/>
            <person name="Petersen B.L."/>
            <person name="Pils B."/>
            <person name="Prigge M."/>
            <person name="Rensing S.A."/>
            <person name="Riano-Pachon D.M."/>
            <person name="Roberts A.W."/>
            <person name="Sato Y."/>
            <person name="Scheller H.V."/>
            <person name="Schulz B."/>
            <person name="Schulz C."/>
            <person name="Shakirov E.V."/>
            <person name="Shibagaki N."/>
            <person name="Shinohara N."/>
            <person name="Shippen D.E."/>
            <person name="Soerensen I."/>
            <person name="Sotooka R."/>
            <person name="Sugimoto N."/>
            <person name="Sugita M."/>
            <person name="Sumikawa N."/>
            <person name="Tanurdzic M."/>
            <person name="Theissen G."/>
            <person name="Ulvskov P."/>
            <person name="Wakazuki S."/>
            <person name="Weng J.K."/>
            <person name="Willats W.W."/>
            <person name="Wipf D."/>
            <person name="Wolf P.G."/>
            <person name="Yang L."/>
            <person name="Zimmer A.D."/>
            <person name="Zhu Q."/>
            <person name="Mitros T."/>
            <person name="Hellsten U."/>
            <person name="Loque D."/>
            <person name="Otillar R."/>
            <person name="Salamov A."/>
            <person name="Schmutz J."/>
            <person name="Shapiro H."/>
            <person name="Lindquist E."/>
            <person name="Lucas S."/>
            <person name="Rokhsar D."/>
            <person name="Grigoriev I.V."/>
        </authorList>
    </citation>
    <scope>NUCLEOTIDE SEQUENCE [LARGE SCALE GENOMIC DNA]</scope>
</reference>
<organism evidence="3">
    <name type="scientific">Selaginella moellendorffii</name>
    <name type="common">Spikemoss</name>
    <dbReference type="NCBI Taxonomy" id="88036"/>
    <lineage>
        <taxon>Eukaryota</taxon>
        <taxon>Viridiplantae</taxon>
        <taxon>Streptophyta</taxon>
        <taxon>Embryophyta</taxon>
        <taxon>Tracheophyta</taxon>
        <taxon>Lycopodiopsida</taxon>
        <taxon>Selaginellales</taxon>
        <taxon>Selaginellaceae</taxon>
        <taxon>Selaginella</taxon>
    </lineage>
</organism>
<evidence type="ECO:0000256" key="1">
    <source>
        <dbReference type="SAM" id="MobiDB-lite"/>
    </source>
</evidence>
<dbReference type="KEGG" id="smo:SELMODRAFT_421235"/>
<feature type="region of interest" description="Disordered" evidence="1">
    <location>
        <begin position="165"/>
        <end position="193"/>
    </location>
</feature>
<keyword evidence="3" id="KW-1185">Reference proteome</keyword>
<protein>
    <submittedName>
        <fullName evidence="2">Uncharacterized protein</fullName>
    </submittedName>
</protein>
<accession>D8SEF5</accession>
<evidence type="ECO:0000313" key="2">
    <source>
        <dbReference type="EMBL" id="EFJ17277.1"/>
    </source>
</evidence>
<dbReference type="EMBL" id="GL377615">
    <property type="protein sequence ID" value="EFJ17277.1"/>
    <property type="molecule type" value="Genomic_DNA"/>
</dbReference>
<dbReference type="HOGENOM" id="CLU_1410969_0_0_1"/>
<dbReference type="Proteomes" id="UP000001514">
    <property type="component" value="Unassembled WGS sequence"/>
</dbReference>
<feature type="compositionally biased region" description="Polar residues" evidence="1">
    <location>
        <begin position="165"/>
        <end position="182"/>
    </location>
</feature>
<gene>
    <name evidence="2" type="ORF">SELMODRAFT_421235</name>
</gene>
<sequence length="193" mass="22081">MLWSVAGYFMQTEHIIVSDFKMRAFTDQVCKLLADLIHNSSLVLAEGCRTRKILTERMLTAEYGFTASMFTKISELLLVPEMSESCRSSHSESMCSSRQAASRQTKRFKHLRYFVDIENASKKHRKTHNLVQQGPKDGRWDLDDIKLGHITLIVLSRCLREPESRSYTGRSLDWSNGEQSAKSGYGPSPQRTE</sequence>
<dbReference type="AlphaFoldDB" id="D8SEF5"/>
<dbReference type="Gramene" id="EFJ17277">
    <property type="protein sequence ID" value="EFJ17277"/>
    <property type="gene ID" value="SELMODRAFT_421235"/>
</dbReference>
<proteinExistence type="predicted"/>
<dbReference type="InParanoid" id="D8SEF5"/>